<evidence type="ECO:0000313" key="3">
    <source>
        <dbReference type="EMBL" id="TNJ66284.1"/>
    </source>
</evidence>
<reference evidence="3 4" key="1">
    <citation type="submission" date="2019-05" db="EMBL/GenBank/DDBJ databases">
        <title>We sequenced the genome of Paenibacillus hemerocallicola KCTC 33185 for further insight into its adaptation and study the phylogeny of Paenibacillus.</title>
        <authorList>
            <person name="Narsing Rao M.P."/>
        </authorList>
    </citation>
    <scope>NUCLEOTIDE SEQUENCE [LARGE SCALE GENOMIC DNA]</scope>
    <source>
        <strain evidence="3 4">KCTC 33185</strain>
    </source>
</reference>
<accession>A0A5C4TB22</accession>
<dbReference type="InterPro" id="IPR004474">
    <property type="entry name" value="LytR_CpsA_psr"/>
</dbReference>
<keyword evidence="4" id="KW-1185">Reference proteome</keyword>
<dbReference type="PANTHER" id="PTHR33392:SF6">
    <property type="entry name" value="POLYISOPRENYL-TEICHOIC ACID--PEPTIDOGLYCAN TEICHOIC ACID TRANSFERASE TAGU"/>
    <property type="match status" value="1"/>
</dbReference>
<dbReference type="PROSITE" id="PS51257">
    <property type="entry name" value="PROKAR_LIPOPROTEIN"/>
    <property type="match status" value="1"/>
</dbReference>
<feature type="domain" description="Cell envelope-related transcriptional attenuator" evidence="2">
    <location>
        <begin position="89"/>
        <end position="248"/>
    </location>
</feature>
<comment type="similarity">
    <text evidence="1">Belongs to the LytR/CpsA/Psr (LCP) family.</text>
</comment>
<evidence type="ECO:0000313" key="4">
    <source>
        <dbReference type="Proteomes" id="UP000307943"/>
    </source>
</evidence>
<dbReference type="InterPro" id="IPR050922">
    <property type="entry name" value="LytR/CpsA/Psr_CW_biosynth"/>
</dbReference>
<evidence type="ECO:0000259" key="2">
    <source>
        <dbReference type="Pfam" id="PF03816"/>
    </source>
</evidence>
<dbReference type="NCBIfam" id="TIGR00350">
    <property type="entry name" value="lytR_cpsA_psr"/>
    <property type="match status" value="1"/>
</dbReference>
<evidence type="ECO:0000256" key="1">
    <source>
        <dbReference type="ARBA" id="ARBA00006068"/>
    </source>
</evidence>
<dbReference type="Proteomes" id="UP000307943">
    <property type="component" value="Unassembled WGS sequence"/>
</dbReference>
<comment type="caution">
    <text evidence="3">The sequence shown here is derived from an EMBL/GenBank/DDBJ whole genome shotgun (WGS) entry which is preliminary data.</text>
</comment>
<name>A0A5C4TB22_9BACL</name>
<proteinExistence type="inferred from homology"/>
<dbReference type="Pfam" id="PF03816">
    <property type="entry name" value="LytR_cpsA_psr"/>
    <property type="match status" value="1"/>
</dbReference>
<dbReference type="Gene3D" id="3.40.630.190">
    <property type="entry name" value="LCP protein"/>
    <property type="match status" value="1"/>
</dbReference>
<dbReference type="PANTHER" id="PTHR33392">
    <property type="entry name" value="POLYISOPRENYL-TEICHOIC ACID--PEPTIDOGLYCAN TEICHOIC ACID TRANSFERASE TAGU"/>
    <property type="match status" value="1"/>
</dbReference>
<dbReference type="EMBL" id="VDCQ01000012">
    <property type="protein sequence ID" value="TNJ66284.1"/>
    <property type="molecule type" value="Genomic_DNA"/>
</dbReference>
<dbReference type="RefSeq" id="WP_139602336.1">
    <property type="nucleotide sequence ID" value="NZ_VDCQ01000012.1"/>
</dbReference>
<dbReference type="OrthoDB" id="27330at2"/>
<dbReference type="AlphaFoldDB" id="A0A5C4TB22"/>
<gene>
    <name evidence="3" type="ORF">FE784_11460</name>
</gene>
<sequence>MRARPTKRMGKKIGIIAVSIVGACLVGAAIYAGSLVHKADTALNLISASGPSQPAPTDSKPVTKDEALKPISFLIAGVDNREGGGGSMNTDVMMLVALNPEHRTATIVSLPRDMQLKPENISSQKANYYYAYYYNKDRDNAITNTRTFFSELLHVPIDYMAVINFDGFRKLVDELGGLQIDVDMDMRYVDEEDGTNINLKKGMQKLKGKETLDFVRYRKSNEGTAESSDLARNGRQQQVLSQLLDKLTSFNGISQWGDVLDIAGQSVRTDVPESRIREWITQFRKLKPEHIEFVPLEGKWESPYIVPTETDLDAALTALRTRLELPDQTIKESQSYPLSKVVRVESSDSKTVTKDTYNKSR</sequence>
<protein>
    <submittedName>
        <fullName evidence="3">LytR family transcriptional regulator</fullName>
    </submittedName>
</protein>
<organism evidence="3 4">
    <name type="scientific">Paenibacillus hemerocallicola</name>
    <dbReference type="NCBI Taxonomy" id="1172614"/>
    <lineage>
        <taxon>Bacteria</taxon>
        <taxon>Bacillati</taxon>
        <taxon>Bacillota</taxon>
        <taxon>Bacilli</taxon>
        <taxon>Bacillales</taxon>
        <taxon>Paenibacillaceae</taxon>
        <taxon>Paenibacillus</taxon>
    </lineage>
</organism>